<keyword evidence="10" id="KW-0636">Prenylation</keyword>
<gene>
    <name evidence="13" type="ORF">D9619_000305</name>
</gene>
<evidence type="ECO:0000256" key="8">
    <source>
        <dbReference type="ARBA" id="ARBA00023136"/>
    </source>
</evidence>
<evidence type="ECO:0000256" key="9">
    <source>
        <dbReference type="ARBA" id="ARBA00023288"/>
    </source>
</evidence>
<dbReference type="InterPro" id="IPR027417">
    <property type="entry name" value="P-loop_NTPase"/>
</dbReference>
<dbReference type="InterPro" id="IPR005225">
    <property type="entry name" value="Small_GTP-bd"/>
</dbReference>
<comment type="similarity">
    <text evidence="11">Belongs to the small GTPase superfamily. Rheb family.</text>
</comment>
<evidence type="ECO:0000256" key="1">
    <source>
        <dbReference type="ARBA" id="ARBA00004342"/>
    </source>
</evidence>
<dbReference type="SMART" id="SM00173">
    <property type="entry name" value="RAS"/>
    <property type="match status" value="1"/>
</dbReference>
<dbReference type="PROSITE" id="PS51419">
    <property type="entry name" value="RAB"/>
    <property type="match status" value="1"/>
</dbReference>
<keyword evidence="2" id="KW-0488">Methylation</keyword>
<sequence>MCRSLLARVAPYSSDTMPAPTRPAPITKLSTASSAGSSAVRKRKIAVLGSRSVGKSSLIRQFIENSFAEEYHPTIESLFKKTITRDGVDYECELIDTAGQDETSILNGAHVIGIHGYVLVYSIAAPASFNMVDIIYNKVVDFSGLPAIPCVVVGSKVDLEKSRKISAGQGQELAKRLDAAWVETSSKNNLNVDKVFHLCLDEIERRSDRSLAPLPSSSANSPRGSCVVM</sequence>
<comment type="caution">
    <text evidence="13">The sequence shown here is derived from an EMBL/GenBank/DDBJ whole genome shotgun (WGS) entry which is preliminary data.</text>
</comment>
<dbReference type="GO" id="GO:0005525">
    <property type="term" value="F:GTP binding"/>
    <property type="evidence" value="ECO:0007669"/>
    <property type="project" value="UniProtKB-KW"/>
</dbReference>
<dbReference type="InterPro" id="IPR020849">
    <property type="entry name" value="Small_GTPase_Ras-type"/>
</dbReference>
<evidence type="ECO:0000256" key="11">
    <source>
        <dbReference type="ARBA" id="ARBA00037969"/>
    </source>
</evidence>
<dbReference type="GO" id="GO:0046872">
    <property type="term" value="F:metal ion binding"/>
    <property type="evidence" value="ECO:0007669"/>
    <property type="project" value="UniProtKB-KW"/>
</dbReference>
<dbReference type="PROSITE" id="PS51421">
    <property type="entry name" value="RAS"/>
    <property type="match status" value="1"/>
</dbReference>
<dbReference type="Gene3D" id="3.40.50.300">
    <property type="entry name" value="P-loop containing nucleotide triphosphate hydrolases"/>
    <property type="match status" value="1"/>
</dbReference>
<accession>A0A8H5BEH3</accession>
<keyword evidence="5" id="KW-0378">Hydrolase</keyword>
<comment type="subcellular location">
    <subcellularLocation>
        <location evidence="1">Cell membrane</location>
        <topology evidence="1">Lipid-anchor</topology>
        <orientation evidence="1">Cytoplasmic side</orientation>
    </subcellularLocation>
</comment>
<evidence type="ECO:0000313" key="13">
    <source>
        <dbReference type="EMBL" id="KAF5321699.1"/>
    </source>
</evidence>
<dbReference type="GO" id="GO:0005886">
    <property type="term" value="C:plasma membrane"/>
    <property type="evidence" value="ECO:0007669"/>
    <property type="project" value="UniProtKB-SubCell"/>
</dbReference>
<dbReference type="PROSITE" id="PS51420">
    <property type="entry name" value="RHO"/>
    <property type="match status" value="1"/>
</dbReference>
<dbReference type="EMBL" id="JAACJJ010000028">
    <property type="protein sequence ID" value="KAF5321699.1"/>
    <property type="molecule type" value="Genomic_DNA"/>
</dbReference>
<dbReference type="PRINTS" id="PR00449">
    <property type="entry name" value="RASTRNSFRMNG"/>
</dbReference>
<evidence type="ECO:0000256" key="12">
    <source>
        <dbReference type="ARBA" id="ARBA00049117"/>
    </source>
</evidence>
<evidence type="ECO:0000256" key="5">
    <source>
        <dbReference type="ARBA" id="ARBA00022801"/>
    </source>
</evidence>
<dbReference type="FunFam" id="3.40.50.300:FF:000273">
    <property type="entry name" value="GTP-binding protein Rheb homolog"/>
    <property type="match status" value="1"/>
</dbReference>
<evidence type="ECO:0000313" key="14">
    <source>
        <dbReference type="Proteomes" id="UP000567179"/>
    </source>
</evidence>
<dbReference type="GO" id="GO:0003924">
    <property type="term" value="F:GTPase activity"/>
    <property type="evidence" value="ECO:0007669"/>
    <property type="project" value="InterPro"/>
</dbReference>
<keyword evidence="9" id="KW-0449">Lipoprotein</keyword>
<dbReference type="SUPFAM" id="SSF52540">
    <property type="entry name" value="P-loop containing nucleoside triphosphate hydrolases"/>
    <property type="match status" value="1"/>
</dbReference>
<protein>
    <submittedName>
        <fullName evidence="13">Uncharacterized protein</fullName>
    </submittedName>
</protein>
<proteinExistence type="inferred from homology"/>
<dbReference type="Pfam" id="PF00071">
    <property type="entry name" value="Ras"/>
    <property type="match status" value="1"/>
</dbReference>
<evidence type="ECO:0000256" key="6">
    <source>
        <dbReference type="ARBA" id="ARBA00022842"/>
    </source>
</evidence>
<dbReference type="PANTHER" id="PTHR24070">
    <property type="entry name" value="RAS, DI-RAS, AND RHEB FAMILY MEMBERS OF SMALL GTPASE SUPERFAMILY"/>
    <property type="match status" value="1"/>
</dbReference>
<keyword evidence="4" id="KW-0547">Nucleotide-binding</keyword>
<comment type="catalytic activity">
    <reaction evidence="12">
        <text>GTP + H2O = GDP + phosphate + H(+)</text>
        <dbReference type="Rhea" id="RHEA:19669"/>
        <dbReference type="ChEBI" id="CHEBI:15377"/>
        <dbReference type="ChEBI" id="CHEBI:15378"/>
        <dbReference type="ChEBI" id="CHEBI:37565"/>
        <dbReference type="ChEBI" id="CHEBI:43474"/>
        <dbReference type="ChEBI" id="CHEBI:58189"/>
    </reaction>
    <physiologicalReaction direction="left-to-right" evidence="12">
        <dbReference type="Rhea" id="RHEA:19670"/>
    </physiologicalReaction>
</comment>
<dbReference type="OrthoDB" id="5976022at2759"/>
<dbReference type="GO" id="GO:0007165">
    <property type="term" value="P:signal transduction"/>
    <property type="evidence" value="ECO:0007669"/>
    <property type="project" value="InterPro"/>
</dbReference>
<dbReference type="Proteomes" id="UP000567179">
    <property type="component" value="Unassembled WGS sequence"/>
</dbReference>
<keyword evidence="7" id="KW-0342">GTP-binding</keyword>
<evidence type="ECO:0000256" key="3">
    <source>
        <dbReference type="ARBA" id="ARBA00022723"/>
    </source>
</evidence>
<dbReference type="InterPro" id="IPR001806">
    <property type="entry name" value="Small_GTPase"/>
</dbReference>
<evidence type="ECO:0000256" key="2">
    <source>
        <dbReference type="ARBA" id="ARBA00022481"/>
    </source>
</evidence>
<keyword evidence="8" id="KW-0472">Membrane</keyword>
<dbReference type="SMART" id="SM00175">
    <property type="entry name" value="RAB"/>
    <property type="match status" value="1"/>
</dbReference>
<name>A0A8H5BEH3_9AGAR</name>
<keyword evidence="3" id="KW-0479">Metal-binding</keyword>
<evidence type="ECO:0000256" key="10">
    <source>
        <dbReference type="ARBA" id="ARBA00023289"/>
    </source>
</evidence>
<dbReference type="AlphaFoldDB" id="A0A8H5BEH3"/>
<dbReference type="NCBIfam" id="TIGR00231">
    <property type="entry name" value="small_GTP"/>
    <property type="match status" value="1"/>
</dbReference>
<dbReference type="SMART" id="SM00174">
    <property type="entry name" value="RHO"/>
    <property type="match status" value="1"/>
</dbReference>
<keyword evidence="6" id="KW-0460">Magnesium</keyword>
<evidence type="ECO:0000256" key="7">
    <source>
        <dbReference type="ARBA" id="ARBA00023134"/>
    </source>
</evidence>
<evidence type="ECO:0000256" key="4">
    <source>
        <dbReference type="ARBA" id="ARBA00022741"/>
    </source>
</evidence>
<reference evidence="13 14" key="1">
    <citation type="journal article" date="2020" name="ISME J.">
        <title>Uncovering the hidden diversity of litter-decomposition mechanisms in mushroom-forming fungi.</title>
        <authorList>
            <person name="Floudas D."/>
            <person name="Bentzer J."/>
            <person name="Ahren D."/>
            <person name="Johansson T."/>
            <person name="Persson P."/>
            <person name="Tunlid A."/>
        </authorList>
    </citation>
    <scope>NUCLEOTIDE SEQUENCE [LARGE SCALE GENOMIC DNA]</scope>
    <source>
        <strain evidence="13 14">CBS 101986</strain>
    </source>
</reference>
<keyword evidence="14" id="KW-1185">Reference proteome</keyword>
<organism evidence="13 14">
    <name type="scientific">Psilocybe cf. subviscida</name>
    <dbReference type="NCBI Taxonomy" id="2480587"/>
    <lineage>
        <taxon>Eukaryota</taxon>
        <taxon>Fungi</taxon>
        <taxon>Dikarya</taxon>
        <taxon>Basidiomycota</taxon>
        <taxon>Agaricomycotina</taxon>
        <taxon>Agaricomycetes</taxon>
        <taxon>Agaricomycetidae</taxon>
        <taxon>Agaricales</taxon>
        <taxon>Agaricineae</taxon>
        <taxon>Strophariaceae</taxon>
        <taxon>Psilocybe</taxon>
    </lineage>
</organism>